<name>A0A9X6NHN4_HYPEX</name>
<proteinExistence type="predicted"/>
<keyword evidence="1" id="KW-0812">Transmembrane</keyword>
<sequence>MIGGLTTLPACFGYSGYFSASSSGQCAMLGTNLLGNFLLGFNAFTSYVIVGIVVLAVLSKIIWRRFAADRSSAVQVVAANEENIGAAQPQEAPQQRKAYMKQLRMAGILLASFIFCALCNLPRSVASSYFSQHTSHMPVLLLWLRLLVGIQFAFVLVSSIEQLSFNHL</sequence>
<evidence type="ECO:0000313" key="2">
    <source>
        <dbReference type="EMBL" id="OWA54435.1"/>
    </source>
</evidence>
<organism evidence="2 3">
    <name type="scientific">Hypsibius exemplaris</name>
    <name type="common">Freshwater tardigrade</name>
    <dbReference type="NCBI Taxonomy" id="2072580"/>
    <lineage>
        <taxon>Eukaryota</taxon>
        <taxon>Metazoa</taxon>
        <taxon>Ecdysozoa</taxon>
        <taxon>Tardigrada</taxon>
        <taxon>Eutardigrada</taxon>
        <taxon>Parachela</taxon>
        <taxon>Hypsibioidea</taxon>
        <taxon>Hypsibiidae</taxon>
        <taxon>Hypsibius</taxon>
    </lineage>
</organism>
<keyword evidence="3" id="KW-1185">Reference proteome</keyword>
<dbReference type="Gene3D" id="1.20.1070.10">
    <property type="entry name" value="Rhodopsin 7-helix transmembrane proteins"/>
    <property type="match status" value="1"/>
</dbReference>
<comment type="caution">
    <text evidence="2">The sequence shown here is derived from an EMBL/GenBank/DDBJ whole genome shotgun (WGS) entry which is preliminary data.</text>
</comment>
<dbReference type="AlphaFoldDB" id="A0A9X6NHN4"/>
<keyword evidence="1" id="KW-0472">Membrane</keyword>
<evidence type="ECO:0000313" key="3">
    <source>
        <dbReference type="Proteomes" id="UP000192578"/>
    </source>
</evidence>
<gene>
    <name evidence="2" type="ORF">BV898_18839</name>
</gene>
<reference evidence="3" key="1">
    <citation type="submission" date="2017-01" db="EMBL/GenBank/DDBJ databases">
        <title>Comparative genomics of anhydrobiosis in the tardigrade Hypsibius dujardini.</title>
        <authorList>
            <person name="Yoshida Y."/>
            <person name="Koutsovoulos G."/>
            <person name="Laetsch D."/>
            <person name="Stevens L."/>
            <person name="Kumar S."/>
            <person name="Horikawa D."/>
            <person name="Ishino K."/>
            <person name="Komine S."/>
            <person name="Tomita M."/>
            <person name="Blaxter M."/>
            <person name="Arakawa K."/>
        </authorList>
    </citation>
    <scope>NUCLEOTIDE SEQUENCE [LARGE SCALE GENOMIC DNA]</scope>
    <source>
        <strain evidence="3">Z151</strain>
    </source>
</reference>
<feature type="transmembrane region" description="Helical" evidence="1">
    <location>
        <begin position="105"/>
        <end position="125"/>
    </location>
</feature>
<evidence type="ECO:0000256" key="1">
    <source>
        <dbReference type="SAM" id="Phobius"/>
    </source>
</evidence>
<accession>A0A9X6NHN4</accession>
<protein>
    <submittedName>
        <fullName evidence="2">Uncharacterized protein</fullName>
    </submittedName>
</protein>
<dbReference type="EMBL" id="MTYJ01000406">
    <property type="protein sequence ID" value="OWA54435.1"/>
    <property type="molecule type" value="Genomic_DNA"/>
</dbReference>
<feature type="transmembrane region" description="Helical" evidence="1">
    <location>
        <begin position="137"/>
        <end position="157"/>
    </location>
</feature>
<dbReference type="Proteomes" id="UP000192578">
    <property type="component" value="Unassembled WGS sequence"/>
</dbReference>
<keyword evidence="1" id="KW-1133">Transmembrane helix</keyword>
<feature type="transmembrane region" description="Helical" evidence="1">
    <location>
        <begin position="44"/>
        <end position="63"/>
    </location>
</feature>